<dbReference type="EC" id="5.1.1.8" evidence="3"/>
<gene>
    <name evidence="3" type="ORF">Pla52o_57730</name>
</gene>
<dbReference type="Proteomes" id="UP000316304">
    <property type="component" value="Unassembled WGS sequence"/>
</dbReference>
<comment type="caution">
    <text evidence="3">The sequence shown here is derived from an EMBL/GenBank/DDBJ whole genome shotgun (WGS) entry which is preliminary data.</text>
</comment>
<evidence type="ECO:0000256" key="1">
    <source>
        <dbReference type="ARBA" id="ARBA00007529"/>
    </source>
</evidence>
<protein>
    <submittedName>
        <fullName evidence="3">4-hydroxyproline epimerase</fullName>
        <ecNumber evidence="3">5.1.1.8</ecNumber>
    </submittedName>
</protein>
<dbReference type="Pfam" id="PF05544">
    <property type="entry name" value="Pro_racemase"/>
    <property type="match status" value="1"/>
</dbReference>
<dbReference type="SUPFAM" id="SSF54506">
    <property type="entry name" value="Diaminopimelate epimerase-like"/>
    <property type="match status" value="1"/>
</dbReference>
<proteinExistence type="inferred from homology"/>
<keyword evidence="2" id="KW-0472">Membrane</keyword>
<sequence>MSFVWASIWAGRQGRRSSDAGKKLWQRPAASASATQPMLPRDRRLSSILVSWSGGVAWLAGMALLAATNPRLGDLWTVDFVANIFLALTHSAFVAWRERSSLTEKQSTLIVCQSNTTPMKVSAPKVERISTIDSHTCGEPTRTIVSGGPVLGSGTLLQRQHRFAKDFDHYRSAVINEPRGNDVLVGALLCKPSSPECAAGVIFFNNLGYLGMCGRGVIGVAVTLAYLGRIGSGYHQLETPVGVVGFELDEDLHRVTFESVASYRYRANVAIDVPGFGEVVGDIAWGGNWFFLVRSDASKIRPQHLDDLLTFSKAIRKALEDQQIHGYGGQRVDHVQLHCDSGAGGGRNFVLGPGGQWDRSPCSTGTNAKVACLAAEGKLDPGKRWHQESIIGTRFESRYRVPGLEEVKQLGLLGIAPSQSLGDTVAATSAVIIPSIAGEASVTAESQLMLDPDDAFRYGIPV</sequence>
<keyword evidence="2" id="KW-1133">Transmembrane helix</keyword>
<dbReference type="InterPro" id="IPR008794">
    <property type="entry name" value="Pro_racemase_fam"/>
</dbReference>
<dbReference type="SFLD" id="SFLDS00028">
    <property type="entry name" value="Proline_Racemase"/>
    <property type="match status" value="1"/>
</dbReference>
<dbReference type="Gene3D" id="3.10.310.10">
    <property type="entry name" value="Diaminopimelate Epimerase, Chain A, domain 1"/>
    <property type="match status" value="2"/>
</dbReference>
<accession>A0A5C6BFK4</accession>
<dbReference type="EMBL" id="SJPT01000021">
    <property type="protein sequence ID" value="TWU10069.1"/>
    <property type="molecule type" value="Genomic_DNA"/>
</dbReference>
<keyword evidence="3" id="KW-0413">Isomerase</keyword>
<dbReference type="AlphaFoldDB" id="A0A5C6BFK4"/>
<keyword evidence="2" id="KW-0812">Transmembrane</keyword>
<evidence type="ECO:0000313" key="3">
    <source>
        <dbReference type="EMBL" id="TWU10069.1"/>
    </source>
</evidence>
<evidence type="ECO:0000256" key="2">
    <source>
        <dbReference type="SAM" id="Phobius"/>
    </source>
</evidence>
<dbReference type="PANTHER" id="PTHR33442:SF1">
    <property type="entry name" value="TRANS-3-HYDROXY-L-PROLINE DEHYDRATASE"/>
    <property type="match status" value="1"/>
</dbReference>
<reference evidence="3 4" key="1">
    <citation type="submission" date="2019-02" db="EMBL/GenBank/DDBJ databases">
        <title>Deep-cultivation of Planctomycetes and their phenomic and genomic characterization uncovers novel biology.</title>
        <authorList>
            <person name="Wiegand S."/>
            <person name="Jogler M."/>
            <person name="Boedeker C."/>
            <person name="Pinto D."/>
            <person name="Vollmers J."/>
            <person name="Rivas-Marin E."/>
            <person name="Kohn T."/>
            <person name="Peeters S.H."/>
            <person name="Heuer A."/>
            <person name="Rast P."/>
            <person name="Oberbeckmann S."/>
            <person name="Bunk B."/>
            <person name="Jeske O."/>
            <person name="Meyerdierks A."/>
            <person name="Storesund J.E."/>
            <person name="Kallscheuer N."/>
            <person name="Luecker S."/>
            <person name="Lage O.M."/>
            <person name="Pohl T."/>
            <person name="Merkel B.J."/>
            <person name="Hornburger P."/>
            <person name="Mueller R.-W."/>
            <person name="Bruemmer F."/>
            <person name="Labrenz M."/>
            <person name="Spormann A.M."/>
            <person name="Op Den Camp H."/>
            <person name="Overmann J."/>
            <person name="Amann R."/>
            <person name="Jetten M.S.M."/>
            <person name="Mascher T."/>
            <person name="Medema M.H."/>
            <person name="Devos D.P."/>
            <person name="Kaster A.-K."/>
            <person name="Ovreas L."/>
            <person name="Rohde M."/>
            <person name="Galperin M.Y."/>
            <person name="Jogler C."/>
        </authorList>
    </citation>
    <scope>NUCLEOTIDE SEQUENCE [LARGE SCALE GENOMIC DNA]</scope>
    <source>
        <strain evidence="3 4">Pla52o</strain>
    </source>
</reference>
<evidence type="ECO:0000313" key="4">
    <source>
        <dbReference type="Proteomes" id="UP000316304"/>
    </source>
</evidence>
<name>A0A5C6BFK4_9BACT</name>
<organism evidence="3 4">
    <name type="scientific">Novipirellula galeiformis</name>
    <dbReference type="NCBI Taxonomy" id="2528004"/>
    <lineage>
        <taxon>Bacteria</taxon>
        <taxon>Pseudomonadati</taxon>
        <taxon>Planctomycetota</taxon>
        <taxon>Planctomycetia</taxon>
        <taxon>Pirellulales</taxon>
        <taxon>Pirellulaceae</taxon>
        <taxon>Novipirellula</taxon>
    </lineage>
</organism>
<dbReference type="GO" id="GO:0047580">
    <property type="term" value="F:4-hydroxyproline epimerase activity"/>
    <property type="evidence" value="ECO:0007669"/>
    <property type="project" value="UniProtKB-EC"/>
</dbReference>
<dbReference type="PANTHER" id="PTHR33442">
    <property type="entry name" value="TRANS-3-HYDROXY-L-PROLINE DEHYDRATASE"/>
    <property type="match status" value="1"/>
</dbReference>
<keyword evidence="4" id="KW-1185">Reference proteome</keyword>
<comment type="similarity">
    <text evidence="1">Belongs to the proline racemase family.</text>
</comment>
<feature type="transmembrane region" description="Helical" evidence="2">
    <location>
        <begin position="48"/>
        <end position="68"/>
    </location>
</feature>